<dbReference type="Proteomes" id="UP000265489">
    <property type="component" value="Unassembled WGS sequence"/>
</dbReference>
<comment type="caution">
    <text evidence="3">The sequence shown here is derived from an EMBL/GenBank/DDBJ whole genome shotgun (WGS) entry which is preliminary data.</text>
</comment>
<keyword evidence="1" id="KW-0812">Transmembrane</keyword>
<dbReference type="EMBL" id="QRVM01000099">
    <property type="protein sequence ID" value="RGS43583.1"/>
    <property type="molecule type" value="Genomic_DNA"/>
</dbReference>
<dbReference type="EMBL" id="QRYQ01000032">
    <property type="protein sequence ID" value="RGU89318.1"/>
    <property type="molecule type" value="Genomic_DNA"/>
</dbReference>
<dbReference type="Proteomes" id="UP000285274">
    <property type="component" value="Unassembled WGS sequence"/>
</dbReference>
<keyword evidence="1" id="KW-0472">Membrane</keyword>
<evidence type="ECO:0000313" key="6">
    <source>
        <dbReference type="Proteomes" id="UP000285274"/>
    </source>
</evidence>
<evidence type="ECO:0000313" key="5">
    <source>
        <dbReference type="Proteomes" id="UP000265489"/>
    </source>
</evidence>
<protein>
    <submittedName>
        <fullName evidence="3">Uncharacterized protein</fullName>
    </submittedName>
</protein>
<dbReference type="AlphaFoldDB" id="A0A395W786"/>
<gene>
    <name evidence="4" type="ORF">DW907_12030</name>
    <name evidence="3" type="ORF">DWW32_11890</name>
    <name evidence="2" type="ORF">DWX92_12020</name>
</gene>
<organism evidence="3 5">
    <name type="scientific">Holdemanella biformis</name>
    <dbReference type="NCBI Taxonomy" id="1735"/>
    <lineage>
        <taxon>Bacteria</taxon>
        <taxon>Bacillati</taxon>
        <taxon>Bacillota</taxon>
        <taxon>Erysipelotrichia</taxon>
        <taxon>Erysipelotrichales</taxon>
        <taxon>Erysipelotrichaceae</taxon>
        <taxon>Holdemanella</taxon>
    </lineage>
</organism>
<feature type="transmembrane region" description="Helical" evidence="1">
    <location>
        <begin position="7"/>
        <end position="25"/>
    </location>
</feature>
<dbReference type="EMBL" id="QSGD01000085">
    <property type="protein sequence ID" value="RHA99617.1"/>
    <property type="molecule type" value="Genomic_DNA"/>
</dbReference>
<evidence type="ECO:0000313" key="4">
    <source>
        <dbReference type="EMBL" id="RHA99617.1"/>
    </source>
</evidence>
<evidence type="ECO:0000256" key="1">
    <source>
        <dbReference type="SAM" id="Phobius"/>
    </source>
</evidence>
<name>A0A395W786_9FIRM</name>
<dbReference type="Proteomes" id="UP000285288">
    <property type="component" value="Unassembled WGS sequence"/>
</dbReference>
<keyword evidence="1" id="KW-1133">Transmembrane helix</keyword>
<reference evidence="5 6" key="1">
    <citation type="submission" date="2018-08" db="EMBL/GenBank/DDBJ databases">
        <title>A genome reference for cultivated species of the human gut microbiota.</title>
        <authorList>
            <person name="Zou Y."/>
            <person name="Xue W."/>
            <person name="Luo G."/>
        </authorList>
    </citation>
    <scope>NUCLEOTIDE SEQUENCE [LARGE SCALE GENOMIC DNA]</scope>
    <source>
        <strain evidence="3 5">AF15-20</strain>
        <strain evidence="2 6">AF22-10AC</strain>
        <strain evidence="4 7">AM42-13AC</strain>
    </source>
</reference>
<feature type="transmembrane region" description="Helical" evidence="1">
    <location>
        <begin position="56"/>
        <end position="76"/>
    </location>
</feature>
<evidence type="ECO:0000313" key="2">
    <source>
        <dbReference type="EMBL" id="RGS43583.1"/>
    </source>
</evidence>
<evidence type="ECO:0000313" key="7">
    <source>
        <dbReference type="Proteomes" id="UP000285288"/>
    </source>
</evidence>
<evidence type="ECO:0000313" key="3">
    <source>
        <dbReference type="EMBL" id="RGU89318.1"/>
    </source>
</evidence>
<accession>A0A395W786</accession>
<proteinExistence type="predicted"/>
<sequence>MNKKPGRVLLICIIVLAIICPLHIYHDKKKVEDIKSGAIVIQNSETPIDELHPEFAYLWLFPYGIVEVVLLSLYYVRTRD</sequence>